<keyword evidence="7" id="KW-1185">Reference proteome</keyword>
<dbReference type="InterPro" id="IPR020595">
    <property type="entry name" value="MnmG-rel_CS"/>
</dbReference>
<accession>A0A9Q1CFD6</accession>
<dbReference type="Pfam" id="PF13932">
    <property type="entry name" value="SAM_GIDA_C"/>
    <property type="match status" value="1"/>
</dbReference>
<dbReference type="GO" id="GO:0070899">
    <property type="term" value="P:mitochondrial tRNA wobble uridine modification"/>
    <property type="evidence" value="ECO:0007669"/>
    <property type="project" value="UniProtKB-ARBA"/>
</dbReference>
<dbReference type="PROSITE" id="PS01280">
    <property type="entry name" value="GIDA_1"/>
    <property type="match status" value="1"/>
</dbReference>
<gene>
    <name evidence="6" type="ORF">HOLleu_11570</name>
</gene>
<dbReference type="NCBIfam" id="TIGR00136">
    <property type="entry name" value="mnmG_gidA"/>
    <property type="match status" value="1"/>
</dbReference>
<dbReference type="FunFam" id="3.50.50.60:FF:000002">
    <property type="entry name" value="tRNA uridine 5-carboxymethylaminomethyl modification enzyme MnmG"/>
    <property type="match status" value="1"/>
</dbReference>
<dbReference type="Gene3D" id="1.10.150.570">
    <property type="entry name" value="GidA associated domain, C-terminal subdomain"/>
    <property type="match status" value="1"/>
</dbReference>
<evidence type="ECO:0000313" key="7">
    <source>
        <dbReference type="Proteomes" id="UP001152320"/>
    </source>
</evidence>
<dbReference type="Pfam" id="PF21680">
    <property type="entry name" value="GIDA_C_1st"/>
    <property type="match status" value="1"/>
</dbReference>
<dbReference type="PANTHER" id="PTHR11806">
    <property type="entry name" value="GLUCOSE INHIBITED DIVISION PROTEIN A"/>
    <property type="match status" value="1"/>
</dbReference>
<dbReference type="PROSITE" id="PS01281">
    <property type="entry name" value="GIDA_2"/>
    <property type="match status" value="1"/>
</dbReference>
<evidence type="ECO:0000256" key="4">
    <source>
        <dbReference type="ARBA" id="ARBA00022827"/>
    </source>
</evidence>
<dbReference type="EMBL" id="JAIZAY010000004">
    <property type="protein sequence ID" value="KAJ8044182.1"/>
    <property type="molecule type" value="Genomic_DNA"/>
</dbReference>
<dbReference type="AlphaFoldDB" id="A0A9Q1CFD6"/>
<organism evidence="6 7">
    <name type="scientific">Holothuria leucospilota</name>
    <name type="common">Black long sea cucumber</name>
    <name type="synonym">Mertensiothuria leucospilota</name>
    <dbReference type="NCBI Taxonomy" id="206669"/>
    <lineage>
        <taxon>Eukaryota</taxon>
        <taxon>Metazoa</taxon>
        <taxon>Echinodermata</taxon>
        <taxon>Eleutherozoa</taxon>
        <taxon>Echinozoa</taxon>
        <taxon>Holothuroidea</taxon>
        <taxon>Aspidochirotacea</taxon>
        <taxon>Aspidochirotida</taxon>
        <taxon>Holothuriidae</taxon>
        <taxon>Holothuria</taxon>
    </lineage>
</organism>
<dbReference type="OrthoDB" id="3329at2759"/>
<dbReference type="GO" id="GO:0005829">
    <property type="term" value="C:cytosol"/>
    <property type="evidence" value="ECO:0007669"/>
    <property type="project" value="TreeGrafter"/>
</dbReference>
<evidence type="ECO:0000259" key="5">
    <source>
        <dbReference type="SMART" id="SM01228"/>
    </source>
</evidence>
<dbReference type="GO" id="GO:0030488">
    <property type="term" value="P:tRNA methylation"/>
    <property type="evidence" value="ECO:0007669"/>
    <property type="project" value="TreeGrafter"/>
</dbReference>
<evidence type="ECO:0000256" key="2">
    <source>
        <dbReference type="ARBA" id="ARBA00007653"/>
    </source>
</evidence>
<dbReference type="InterPro" id="IPR036188">
    <property type="entry name" value="FAD/NAD-bd_sf"/>
</dbReference>
<dbReference type="GO" id="GO:0050660">
    <property type="term" value="F:flavin adenine dinucleotide binding"/>
    <property type="evidence" value="ECO:0007669"/>
    <property type="project" value="InterPro"/>
</dbReference>
<dbReference type="SMART" id="SM01228">
    <property type="entry name" value="GIDA_assoc_3"/>
    <property type="match status" value="1"/>
</dbReference>
<dbReference type="GO" id="GO:0005739">
    <property type="term" value="C:mitochondrion"/>
    <property type="evidence" value="ECO:0007669"/>
    <property type="project" value="GOC"/>
</dbReference>
<evidence type="ECO:0000313" key="6">
    <source>
        <dbReference type="EMBL" id="KAJ8044182.1"/>
    </source>
</evidence>
<dbReference type="Gene3D" id="3.50.50.60">
    <property type="entry name" value="FAD/NAD(P)-binding domain"/>
    <property type="match status" value="2"/>
</dbReference>
<dbReference type="InterPro" id="IPR049312">
    <property type="entry name" value="GIDA_C_N"/>
</dbReference>
<name>A0A9Q1CFD6_HOLLE</name>
<dbReference type="SUPFAM" id="SSF51905">
    <property type="entry name" value="FAD/NAD(P)-binding domain"/>
    <property type="match status" value="1"/>
</dbReference>
<dbReference type="InterPro" id="IPR026904">
    <property type="entry name" value="MnmG_C"/>
</dbReference>
<feature type="domain" description="tRNA uridine 5-carboxymethylaminomethyl modification enzyme C-terminal subdomain" evidence="5">
    <location>
        <begin position="595"/>
        <end position="665"/>
    </location>
</feature>
<dbReference type="InterPro" id="IPR002218">
    <property type="entry name" value="MnmG-rel"/>
</dbReference>
<dbReference type="InterPro" id="IPR004416">
    <property type="entry name" value="MnmG"/>
</dbReference>
<keyword evidence="4" id="KW-0274">FAD</keyword>
<protein>
    <submittedName>
        <fullName evidence="6">Protein MTO1-like, mitochondrial</fullName>
    </submittedName>
</protein>
<dbReference type="InterPro" id="IPR044920">
    <property type="entry name" value="MnmG_C_subdom_sf"/>
</dbReference>
<dbReference type="FunFam" id="3.50.50.60:FF:000082">
    <property type="entry name" value="protein MTO1 homolog, mitochondrial isoform X1"/>
    <property type="match status" value="1"/>
</dbReference>
<dbReference type="PRINTS" id="PR00411">
    <property type="entry name" value="PNDRDTASEI"/>
</dbReference>
<comment type="cofactor">
    <cofactor evidence="1">
        <name>FAD</name>
        <dbReference type="ChEBI" id="CHEBI:57692"/>
    </cofactor>
</comment>
<proteinExistence type="inferred from homology"/>
<comment type="similarity">
    <text evidence="2">Belongs to the MnmG family.</text>
</comment>
<dbReference type="HAMAP" id="MF_00129">
    <property type="entry name" value="MnmG_GidA"/>
    <property type="match status" value="1"/>
</dbReference>
<dbReference type="Pfam" id="PF01134">
    <property type="entry name" value="GIDA"/>
    <property type="match status" value="1"/>
</dbReference>
<dbReference type="InterPro" id="IPR040131">
    <property type="entry name" value="MnmG_N"/>
</dbReference>
<dbReference type="InterPro" id="IPR047001">
    <property type="entry name" value="MnmG_C_subdom"/>
</dbReference>
<reference evidence="6" key="1">
    <citation type="submission" date="2021-10" db="EMBL/GenBank/DDBJ databases">
        <title>Tropical sea cucumber genome reveals ecological adaptation and Cuvierian tubules defense mechanism.</title>
        <authorList>
            <person name="Chen T."/>
        </authorList>
    </citation>
    <scope>NUCLEOTIDE SEQUENCE</scope>
    <source>
        <strain evidence="6">Nanhai2018</strain>
        <tissue evidence="6">Muscle</tissue>
    </source>
</reference>
<keyword evidence="3" id="KW-0285">Flavoprotein</keyword>
<dbReference type="Proteomes" id="UP001152320">
    <property type="component" value="Chromosome 4"/>
</dbReference>
<evidence type="ECO:0000256" key="1">
    <source>
        <dbReference type="ARBA" id="ARBA00001974"/>
    </source>
</evidence>
<comment type="caution">
    <text evidence="6">The sequence shown here is derived from an EMBL/GenBank/DDBJ whole genome shotgun (WGS) entry which is preliminary data.</text>
</comment>
<sequence>MASRYFLQRRMSRIGINLRQKRLRSSSSSSLGQQEKDGDFDVIVVGGGHAGCEAATASARLGERTLLLTHKIQTIGEMSCNPSFGGIGKGHLVREVDALDGVCGRICDKSGIQFKVLNRKKGPAVWGLRAQIDRDLYRKYMQEEILNTPNLTVNASPVEDLILEEIAPEGSGNISCNHVCKGVVLENGQCINAKSVVITTGTFLRGCIHLGLDIRPAGRIGDAPAVGLAKTLEQAGFTVGRLKTGTPPRLDGDTIDYSVLTPNKGDDPPVPFSFLNERVSIKPEDQVACHLTMSSTRVGDIILQNRHLNHHIREEVTGPRYCPSIESKVMRFGNKPHQIWLEPEGLSTNVVYMQGFSITLPPDLQEDCIHNVRGLEQAKMTRPGYGVEYDYMDPRQIKPTLETKRIRGLFFAGQINGTTGYEEAAAQGVIAGINAGLKARGQPPFIVNRTEGYIGVLIDDLTTQGATEPYRMFTSRTEFRMTLRPDNADLRLTEKGYLAGCVSEERYHKMREIRKKLTKGTEFLRSYELSRQQWSQIFSECGIDFPLVKMGNKLSAFDLLQFPEIEVCHLVRSKESSFLELSEDINLSSRLKIEGTYAPFLQQQKAKIEEMRAEEKMEVPPDFDFNSLSMSKEIIALLNKVRPTTIGAASRMQGMTPGALLQLLYVIRKHEKNRRESLSSS</sequence>
<dbReference type="FunFam" id="1.10.150.570:FF:000001">
    <property type="entry name" value="tRNA uridine 5-carboxymethylaminomethyl modification enzyme MnmG"/>
    <property type="match status" value="1"/>
</dbReference>
<dbReference type="PANTHER" id="PTHR11806:SF0">
    <property type="entry name" value="PROTEIN MTO1 HOMOLOG, MITOCHONDRIAL"/>
    <property type="match status" value="1"/>
</dbReference>
<evidence type="ECO:0000256" key="3">
    <source>
        <dbReference type="ARBA" id="ARBA00022630"/>
    </source>
</evidence>